<evidence type="ECO:0008006" key="5">
    <source>
        <dbReference type="Google" id="ProtNLM"/>
    </source>
</evidence>
<feature type="compositionally biased region" description="Basic and acidic residues" evidence="1">
    <location>
        <begin position="97"/>
        <end position="109"/>
    </location>
</feature>
<protein>
    <recommendedName>
        <fullName evidence="5">LPXTG-motif protein cell wall anchor domain protein</fullName>
    </recommendedName>
</protein>
<evidence type="ECO:0000313" key="3">
    <source>
        <dbReference type="EMBL" id="APW19195.1"/>
    </source>
</evidence>
<feature type="transmembrane region" description="Helical" evidence="2">
    <location>
        <begin position="734"/>
        <end position="755"/>
    </location>
</feature>
<evidence type="ECO:0000313" key="4">
    <source>
        <dbReference type="Proteomes" id="UP000186260"/>
    </source>
</evidence>
<accession>A0ABN4V1L5</accession>
<proteinExistence type="predicted"/>
<reference evidence="4" key="1">
    <citation type="submission" date="2017-01" db="EMBL/GenBank/DDBJ databases">
        <title>Gardnerella vaginalis bacteremia associated with severe acute encephalopathy in a young female patient: Case Report and characterization of the isolate.</title>
        <authorList>
            <person name="Tankovic J."/>
            <person name="Timinskas A."/>
            <person name="Zilnyte M."/>
            <person name="Janulaitiene M."/>
            <person name="Zvirbliene A."/>
            <person name="Pleckaityte M."/>
        </authorList>
    </citation>
    <scope>NUCLEOTIDE SEQUENCE [LARGE SCALE GENOMIC DNA]</scope>
    <source>
        <strain evidence="4">GV37</strain>
    </source>
</reference>
<gene>
    <name evidence="3" type="ORF">BVL65_06695</name>
</gene>
<dbReference type="EMBL" id="CP019058">
    <property type="protein sequence ID" value="APW19195.1"/>
    <property type="molecule type" value="Genomic_DNA"/>
</dbReference>
<name>A0ABN4V1L5_9BIFI</name>
<evidence type="ECO:0000256" key="2">
    <source>
        <dbReference type="SAM" id="Phobius"/>
    </source>
</evidence>
<feature type="transmembrane region" description="Helical" evidence="2">
    <location>
        <begin position="21"/>
        <end position="43"/>
    </location>
</feature>
<feature type="region of interest" description="Disordered" evidence="1">
    <location>
        <begin position="331"/>
        <end position="362"/>
    </location>
</feature>
<feature type="compositionally biased region" description="Basic and acidic residues" evidence="1">
    <location>
        <begin position="282"/>
        <end position="300"/>
    </location>
</feature>
<evidence type="ECO:0000256" key="1">
    <source>
        <dbReference type="SAM" id="MobiDB-lite"/>
    </source>
</evidence>
<organism evidence="3 4">
    <name type="scientific">Gardnerella swidsinskii</name>
    <dbReference type="NCBI Taxonomy" id="2792979"/>
    <lineage>
        <taxon>Bacteria</taxon>
        <taxon>Bacillati</taxon>
        <taxon>Actinomycetota</taxon>
        <taxon>Actinomycetes</taxon>
        <taxon>Bifidobacteriales</taxon>
        <taxon>Bifidobacteriaceae</taxon>
        <taxon>Gardnerella</taxon>
    </lineage>
</organism>
<dbReference type="RefSeq" id="WP_076003073.1">
    <property type="nucleotide sequence ID" value="NZ_CP019058.1"/>
</dbReference>
<keyword evidence="2" id="KW-0812">Transmembrane</keyword>
<feature type="region of interest" description="Disordered" evidence="1">
    <location>
        <begin position="282"/>
        <end position="310"/>
    </location>
</feature>
<sequence>MFNSHIFSRFLRLVRSIRRSLFAFFVAITMLLATFVIAPTYALSAGENTTVTEKAEGAKAGSTKNDGESNKQSEQSESNNTTEPNKKNTDTSSTLNKDNKESKLFEKQHNANNNGVDKPKSAETAVKKNVKDARNKAADSAEAVKGTDRGANEETQLPPACKGKKNYNTPEKCYSITYSSELIIKGTDSEPYNRVPQILTPKIKVAGKVQQTLPDGVWLGLEEYVKSDDSVKYAFFKDNSGSYTVKSTYGVSNSDGSIRFFVSKWMAAKTYKFKFVIHYPDGSKSRSKSIREKLDEKDLPKAQPGDLSPSLYDFGNAQDGVAVSGNKIIIKPKSKGSAPSGGTDGSTTDSTDKKDTYDPINNKLFIDSQSEAKPGSIYHRMICHKEGSGDNADSYTSDSVNGLSFSTQQFKHMENQNRPDKNAENSAVYENDDYTERSQSWISGTPTKAGTFECKVFAIKDVDLKQDLSTHKEPQSSKLAEEFGKRVKTNKDMKLLFDNPERNIVEDKWDNKTSIAKGVDWDYKTVIIQFGDKPKPKISDNDLTLKVYPFKTSDGSLPAALSSSNNNISAILGMSLKPFVDATSAADSTNKITLRVLCSKGEKKNKSLEYNTWSRNLDELGLSVPGDKDQTRCNKAGKGDNECTADKIASQASMEVSIKPTKVGDYSCVVYALKPEALNKFDALTGTLTPDSIKSALTSATPTAFKEKKEFAAFTFNIHLASNFTLPNTGGQSWNLQFGILAALLVNLLAAGFVVSQSECARKLIFGRRRGLCNHV</sequence>
<dbReference type="Proteomes" id="UP000186260">
    <property type="component" value="Chromosome"/>
</dbReference>
<feature type="region of interest" description="Disordered" evidence="1">
    <location>
        <begin position="54"/>
        <end position="164"/>
    </location>
</feature>
<keyword evidence="4" id="KW-1185">Reference proteome</keyword>
<keyword evidence="2" id="KW-0472">Membrane</keyword>
<feature type="compositionally biased region" description="Basic and acidic residues" evidence="1">
    <location>
        <begin position="117"/>
        <end position="139"/>
    </location>
</feature>
<keyword evidence="2" id="KW-1133">Transmembrane helix</keyword>